<dbReference type="EMBL" id="JACHFY010000009">
    <property type="protein sequence ID" value="MBB5254007.1"/>
    <property type="molecule type" value="Genomic_DNA"/>
</dbReference>
<evidence type="ECO:0000313" key="3">
    <source>
        <dbReference type="Proteomes" id="UP000582213"/>
    </source>
</evidence>
<comment type="caution">
    <text evidence="2">The sequence shown here is derived from an EMBL/GenBank/DDBJ whole genome shotgun (WGS) entry which is preliminary data.</text>
</comment>
<organism evidence="2 3">
    <name type="scientific">Sulfurisphaera ohwakuensis</name>
    <dbReference type="NCBI Taxonomy" id="69656"/>
    <lineage>
        <taxon>Archaea</taxon>
        <taxon>Thermoproteota</taxon>
        <taxon>Thermoprotei</taxon>
        <taxon>Sulfolobales</taxon>
        <taxon>Sulfolobaceae</taxon>
        <taxon>Sulfurisphaera</taxon>
    </lineage>
</organism>
<dbReference type="Proteomes" id="UP000582213">
    <property type="component" value="Unassembled WGS sequence"/>
</dbReference>
<evidence type="ECO:0000313" key="2">
    <source>
        <dbReference type="EMBL" id="MBB5254007.1"/>
    </source>
</evidence>
<accession>A0A7J9RSL1</accession>
<name>A0A7J9RSL1_SULOH</name>
<sequence>MNKYYDFYGNGIFLNYYSKLTLNIFIIEYIINFLY</sequence>
<proteinExistence type="predicted"/>
<feature type="transmembrane region" description="Helical" evidence="1">
    <location>
        <begin position="12"/>
        <end position="31"/>
    </location>
</feature>
<evidence type="ECO:0000256" key="1">
    <source>
        <dbReference type="SAM" id="Phobius"/>
    </source>
</evidence>
<keyword evidence="1" id="KW-0812">Transmembrane</keyword>
<dbReference type="AlphaFoldDB" id="A0A7J9RSL1"/>
<protein>
    <submittedName>
        <fullName evidence="2">Uncharacterized protein</fullName>
    </submittedName>
</protein>
<gene>
    <name evidence="2" type="ORF">HNQ62_001778</name>
</gene>
<keyword evidence="1" id="KW-0472">Membrane</keyword>
<reference evidence="2 3" key="1">
    <citation type="submission" date="2020-08" db="EMBL/GenBank/DDBJ databases">
        <title>Genomic Encyclopedia of Type Strains, Phase IV (KMG-IV): sequencing the most valuable type-strain genomes for metagenomic binning, comparative biology and taxonomic classification.</title>
        <authorList>
            <person name="Goeker M."/>
        </authorList>
    </citation>
    <scope>NUCLEOTIDE SEQUENCE [LARGE SCALE GENOMIC DNA]</scope>
    <source>
        <strain evidence="2 3">DSM 12421</strain>
    </source>
</reference>
<keyword evidence="1" id="KW-1133">Transmembrane helix</keyword>